<comment type="caution">
    <text evidence="3">The sequence shown here is derived from an EMBL/GenBank/DDBJ whole genome shotgun (WGS) entry which is preliminary data.</text>
</comment>
<dbReference type="EMBL" id="SZPX01000005">
    <property type="protein sequence ID" value="TKI69375.1"/>
    <property type="molecule type" value="Genomic_DNA"/>
</dbReference>
<dbReference type="SUPFAM" id="SSF52540">
    <property type="entry name" value="P-loop containing nucleoside triphosphate hydrolases"/>
    <property type="match status" value="1"/>
</dbReference>
<sequence length="172" mass="19863">MMVKIVLIVGASGVGKDTLLKSIQNDIKANFVTRYITRIPDNNESNHYIGKDDFLYLIKSDFFISSWEAHGNIYGISKLSIKDGLNIISISREAIKDFENTFEDVATIEIGIPKQMLYERLKSRDRENEEAIKKRIQRSEQKIKAKNHTYFDNSKPLEESKSTFLELLRNLT</sequence>
<dbReference type="GO" id="GO:0005829">
    <property type="term" value="C:cytosol"/>
    <property type="evidence" value="ECO:0007669"/>
    <property type="project" value="TreeGrafter"/>
</dbReference>
<evidence type="ECO:0000256" key="1">
    <source>
        <dbReference type="ARBA" id="ARBA00022679"/>
    </source>
</evidence>
<dbReference type="PANTHER" id="PTHR23117:SF8">
    <property type="entry name" value="RIBOSE 1,5-BISPHOSPHATE PHOSPHOKINASE PHNN"/>
    <property type="match status" value="1"/>
</dbReference>
<evidence type="ECO:0000313" key="3">
    <source>
        <dbReference type="EMBL" id="TKI69375.1"/>
    </source>
</evidence>
<name>A0A4U2Z689_9BACT</name>
<dbReference type="AlphaFoldDB" id="A0A4U2Z689"/>
<proteinExistence type="predicted"/>
<dbReference type="SMART" id="SM00072">
    <property type="entry name" value="GuKc"/>
    <property type="match status" value="1"/>
</dbReference>
<dbReference type="Gene3D" id="3.40.50.300">
    <property type="entry name" value="P-loop containing nucleotide triphosphate hydrolases"/>
    <property type="match status" value="1"/>
</dbReference>
<accession>A0A4U2Z689</accession>
<evidence type="ECO:0000259" key="2">
    <source>
        <dbReference type="PROSITE" id="PS50052"/>
    </source>
</evidence>
<evidence type="ECO:0000313" key="4">
    <source>
        <dbReference type="Proteomes" id="UP000309561"/>
    </source>
</evidence>
<protein>
    <recommendedName>
        <fullName evidence="2">Guanylate kinase-like domain-containing protein</fullName>
    </recommendedName>
</protein>
<keyword evidence="4" id="KW-1185">Reference proteome</keyword>
<reference evidence="3 4" key="1">
    <citation type="submission" date="2019-04" db="EMBL/GenBank/DDBJ databases">
        <title>Sulfurimonas crateris sp. nov. a facultative anaerobic sulfur-oxidizing chemolithautotrophic bacterium isolated from a terrestrial mud vulcano.</title>
        <authorList>
            <person name="Ratnikova N.M."/>
            <person name="Slobodkin A.I."/>
            <person name="Merkel A.Y."/>
            <person name="Novikov A."/>
            <person name="Bonch-Osmolovskaya E.A."/>
            <person name="Slobodkina G.B."/>
        </authorList>
    </citation>
    <scope>NUCLEOTIDE SEQUENCE [LARGE SCALE GENOMIC DNA]</scope>
    <source>
        <strain evidence="3 4">SN118</strain>
    </source>
</reference>
<organism evidence="3 4">
    <name type="scientific">Sulfurimonas crateris</name>
    <dbReference type="NCBI Taxonomy" id="2574727"/>
    <lineage>
        <taxon>Bacteria</taxon>
        <taxon>Pseudomonadati</taxon>
        <taxon>Campylobacterota</taxon>
        <taxon>Epsilonproteobacteria</taxon>
        <taxon>Campylobacterales</taxon>
        <taxon>Sulfurimonadaceae</taxon>
        <taxon>Sulfurimonas</taxon>
    </lineage>
</organism>
<feature type="domain" description="Guanylate kinase-like" evidence="2">
    <location>
        <begin position="3"/>
        <end position="172"/>
    </location>
</feature>
<dbReference type="PROSITE" id="PS50052">
    <property type="entry name" value="GUANYLATE_KINASE_2"/>
    <property type="match status" value="1"/>
</dbReference>
<dbReference type="Pfam" id="PF00625">
    <property type="entry name" value="Guanylate_kin"/>
    <property type="match status" value="1"/>
</dbReference>
<keyword evidence="1" id="KW-0808">Transferase</keyword>
<gene>
    <name evidence="3" type="ORF">FCU45_07620</name>
</gene>
<dbReference type="GO" id="GO:0033863">
    <property type="term" value="F:ribose 1,5-bisphosphate phosphokinase activity"/>
    <property type="evidence" value="ECO:0007669"/>
    <property type="project" value="TreeGrafter"/>
</dbReference>
<dbReference type="PANTHER" id="PTHR23117">
    <property type="entry name" value="GUANYLATE KINASE-RELATED"/>
    <property type="match status" value="1"/>
</dbReference>
<dbReference type="InterPro" id="IPR008145">
    <property type="entry name" value="GK/Ca_channel_bsu"/>
</dbReference>
<dbReference type="InterPro" id="IPR027417">
    <property type="entry name" value="P-loop_NTPase"/>
</dbReference>
<dbReference type="GO" id="GO:0006015">
    <property type="term" value="P:5-phosphoribose 1-diphosphate biosynthetic process"/>
    <property type="evidence" value="ECO:0007669"/>
    <property type="project" value="TreeGrafter"/>
</dbReference>
<dbReference type="OrthoDB" id="341217at2"/>
<dbReference type="InterPro" id="IPR008144">
    <property type="entry name" value="Guanylate_kin-like_dom"/>
</dbReference>
<dbReference type="Proteomes" id="UP000309561">
    <property type="component" value="Unassembled WGS sequence"/>
</dbReference>